<dbReference type="Proteomes" id="UP000463700">
    <property type="component" value="Unassembled WGS sequence"/>
</dbReference>
<proteinExistence type="predicted"/>
<evidence type="ECO:0000313" key="3">
    <source>
        <dbReference type="Proteomes" id="UP000463700"/>
    </source>
</evidence>
<dbReference type="EMBL" id="VOSW01000019">
    <property type="protein sequence ID" value="KAE8759628.1"/>
    <property type="molecule type" value="Genomic_DNA"/>
</dbReference>
<gene>
    <name evidence="2" type="ORF">FSO04_12025</name>
</gene>
<keyword evidence="1" id="KW-1133">Transmembrane helix</keyword>
<protein>
    <submittedName>
        <fullName evidence="2">Uncharacterized protein</fullName>
    </submittedName>
</protein>
<dbReference type="AlphaFoldDB" id="A0A6N6WI78"/>
<feature type="transmembrane region" description="Helical" evidence="1">
    <location>
        <begin position="73"/>
        <end position="94"/>
    </location>
</feature>
<comment type="caution">
    <text evidence="2">The sequence shown here is derived from an EMBL/GenBank/DDBJ whole genome shotgun (WGS) entry which is preliminary data.</text>
</comment>
<keyword evidence="1" id="KW-0472">Membrane</keyword>
<sequence length="203" mass="22442">MSDECEGYASDMPDVQREQWMWLLRQGAETSFRETVEWAREVTKHLVILNGAGLAATASTIAANVIPAEYFGTLSWVTGLYIAGLSCAFLNMVWRWQISGIEAEGQFNFIHDFALDRASIQHSDAPFLNRILVRGVTYIVLAIASISFIGGSCLLVKTLLASREASETDRVGTIAYRFVMPVGVSQASEYPDIFKPLTLRAVP</sequence>
<keyword evidence="1" id="KW-0812">Transmembrane</keyword>
<feature type="transmembrane region" description="Helical" evidence="1">
    <location>
        <begin position="46"/>
        <end position="66"/>
    </location>
</feature>
<evidence type="ECO:0000313" key="2">
    <source>
        <dbReference type="EMBL" id="KAE8759628.1"/>
    </source>
</evidence>
<organism evidence="2 3">
    <name type="scientific">Paraburkholderia madseniana</name>
    <dbReference type="NCBI Taxonomy" id="2599607"/>
    <lineage>
        <taxon>Bacteria</taxon>
        <taxon>Pseudomonadati</taxon>
        <taxon>Pseudomonadota</taxon>
        <taxon>Betaproteobacteria</taxon>
        <taxon>Burkholderiales</taxon>
        <taxon>Burkholderiaceae</taxon>
        <taxon>Paraburkholderia</taxon>
    </lineage>
</organism>
<dbReference type="RefSeq" id="WP_154559898.1">
    <property type="nucleotide sequence ID" value="NZ_VOSW01000019.1"/>
</dbReference>
<reference evidence="2 3" key="1">
    <citation type="journal article" date="2020" name="Int. J. Syst. Evol. Microbiol.">
        <title>Paraburkholderia madseniana sp. nov., a phenolic acid-degrading bacterium isolated from acidic forest soil.</title>
        <authorList>
            <person name="Wilhelm R.C."/>
            <person name="Murphy S.J.L."/>
            <person name="Feriancek N.M."/>
            <person name="Karasz D.C."/>
            <person name="DeRito C.M."/>
            <person name="Newman J.D."/>
            <person name="Buckley D.H."/>
        </authorList>
    </citation>
    <scope>NUCLEOTIDE SEQUENCE [LARGE SCALE GENOMIC DNA]</scope>
    <source>
        <strain evidence="2 3">RP11</strain>
    </source>
</reference>
<evidence type="ECO:0000256" key="1">
    <source>
        <dbReference type="SAM" id="Phobius"/>
    </source>
</evidence>
<accession>A0A6N6WI78</accession>
<feature type="transmembrane region" description="Helical" evidence="1">
    <location>
        <begin position="136"/>
        <end position="156"/>
    </location>
</feature>
<name>A0A6N6WI78_9BURK</name>